<dbReference type="Proteomes" id="UP001516620">
    <property type="component" value="Unassembled WGS sequence"/>
</dbReference>
<dbReference type="Gene3D" id="3.40.50.1240">
    <property type="entry name" value="Phosphoglycerate mutase-like"/>
    <property type="match status" value="1"/>
</dbReference>
<protein>
    <submittedName>
        <fullName evidence="2">Histidine phosphatase family protein</fullName>
    </submittedName>
</protein>
<organism evidence="2 3">
    <name type="scientific">Paenibacillus rhizolycopersici</name>
    <dbReference type="NCBI Taxonomy" id="2780073"/>
    <lineage>
        <taxon>Bacteria</taxon>
        <taxon>Bacillati</taxon>
        <taxon>Bacillota</taxon>
        <taxon>Bacilli</taxon>
        <taxon>Bacillales</taxon>
        <taxon>Paenibacillaceae</taxon>
        <taxon>Paenibacillus</taxon>
    </lineage>
</organism>
<dbReference type="CDD" id="cd07067">
    <property type="entry name" value="HP_PGM_like"/>
    <property type="match status" value="1"/>
</dbReference>
<evidence type="ECO:0000313" key="2">
    <source>
        <dbReference type="EMBL" id="MBM6994472.1"/>
    </source>
</evidence>
<keyword evidence="1" id="KW-0378">Hydrolase</keyword>
<keyword evidence="3" id="KW-1185">Reference proteome</keyword>
<evidence type="ECO:0000313" key="3">
    <source>
        <dbReference type="Proteomes" id="UP001516620"/>
    </source>
</evidence>
<evidence type="ECO:0000256" key="1">
    <source>
        <dbReference type="ARBA" id="ARBA00022801"/>
    </source>
</evidence>
<dbReference type="SMART" id="SM00855">
    <property type="entry name" value="PGAM"/>
    <property type="match status" value="1"/>
</dbReference>
<dbReference type="Pfam" id="PF00300">
    <property type="entry name" value="His_Phos_1"/>
    <property type="match status" value="1"/>
</dbReference>
<dbReference type="SUPFAM" id="SSF53254">
    <property type="entry name" value="Phosphoglycerate mutase-like"/>
    <property type="match status" value="1"/>
</dbReference>
<sequence>MNVEWWLVRHGLTAWNAERRYQGHSDLPLLPGEASGLAELRRELAGVDFAAVYVSDLRRCRETLAWARPDLLDGAQQDPRLREMNFGRWEGQTYEMLKDNERYRTWIDDPQAATPPDGESWQAFEARVSGVCGEFLTRTEALAGSDSISNSNSSFGSLANVRLRETFPPSAVRLYPSLPLTASQPLEPTRLLIVTHGGVISLICSLLQPNLSFWDTRVGPGGVKRLYFREEGEPEVEKEAYDE</sequence>
<dbReference type="RefSeq" id="WP_193415477.1">
    <property type="nucleotide sequence ID" value="NZ_JADCNN020000001.1"/>
</dbReference>
<comment type="caution">
    <text evidence="2">The sequence shown here is derived from an EMBL/GenBank/DDBJ whole genome shotgun (WGS) entry which is preliminary data.</text>
</comment>
<dbReference type="EMBL" id="JADCNN020000001">
    <property type="protein sequence ID" value="MBM6994472.1"/>
    <property type="molecule type" value="Genomic_DNA"/>
</dbReference>
<dbReference type="InterPro" id="IPR029033">
    <property type="entry name" value="His_PPase_superfam"/>
</dbReference>
<name>A0ABS2GZT0_9BACL</name>
<proteinExistence type="predicted"/>
<dbReference type="InterPro" id="IPR051695">
    <property type="entry name" value="Phosphoglycerate_Mutase"/>
</dbReference>
<gene>
    <name evidence="2" type="ORF">IM700_002215</name>
</gene>
<reference evidence="2 3" key="1">
    <citation type="submission" date="2021-01" db="EMBL/GenBank/DDBJ databases">
        <title>Paenibacillus sp.nov. isolated from the rhizosphere soil of tomato plant.</title>
        <authorList>
            <person name="Thin K.K."/>
            <person name="Zhang X."/>
            <person name="He S."/>
        </authorList>
    </citation>
    <scope>NUCLEOTIDE SEQUENCE [LARGE SCALE GENOMIC DNA]</scope>
    <source>
        <strain evidence="2 3">DXFW5</strain>
    </source>
</reference>
<accession>A0ABS2GZT0</accession>
<dbReference type="PANTHER" id="PTHR46517">
    <property type="entry name" value="FRUCTOSE-2,6-BISPHOSPHATASE TIGAR"/>
    <property type="match status" value="1"/>
</dbReference>
<dbReference type="InterPro" id="IPR013078">
    <property type="entry name" value="His_Pase_superF_clade-1"/>
</dbReference>
<dbReference type="PANTHER" id="PTHR46517:SF1">
    <property type="entry name" value="FRUCTOSE-2,6-BISPHOSPHATASE TIGAR"/>
    <property type="match status" value="1"/>
</dbReference>